<dbReference type="KEGG" id="proe:H9L23_07900"/>
<keyword evidence="3" id="KW-1185">Reference proteome</keyword>
<reference evidence="2 3" key="1">
    <citation type="submission" date="2020-08" db="EMBL/GenBank/DDBJ databases">
        <title>Genome sequence of Pedobacter roseus KACC 11594T.</title>
        <authorList>
            <person name="Hyun D.-W."/>
            <person name="Bae J.-W."/>
        </authorList>
    </citation>
    <scope>NUCLEOTIDE SEQUENCE [LARGE SCALE GENOMIC DNA]</scope>
    <source>
        <strain evidence="2 3">KACC 11594</strain>
    </source>
</reference>
<dbReference type="RefSeq" id="WP_187594446.1">
    <property type="nucleotide sequence ID" value="NZ_CP060723.1"/>
</dbReference>
<dbReference type="Proteomes" id="UP000515806">
    <property type="component" value="Chromosome"/>
</dbReference>
<dbReference type="AlphaFoldDB" id="A0A7G9QKW7"/>
<proteinExistence type="predicted"/>
<gene>
    <name evidence="2" type="ORF">H9L23_07900</name>
</gene>
<evidence type="ECO:0008006" key="4">
    <source>
        <dbReference type="Google" id="ProtNLM"/>
    </source>
</evidence>
<evidence type="ECO:0000313" key="3">
    <source>
        <dbReference type="Proteomes" id="UP000515806"/>
    </source>
</evidence>
<protein>
    <recommendedName>
        <fullName evidence="4">VCBS repeat-containing protein</fullName>
    </recommendedName>
</protein>
<organism evidence="2 3">
    <name type="scientific">Pedobacter roseus</name>
    <dbReference type="NCBI Taxonomy" id="336820"/>
    <lineage>
        <taxon>Bacteria</taxon>
        <taxon>Pseudomonadati</taxon>
        <taxon>Bacteroidota</taxon>
        <taxon>Sphingobacteriia</taxon>
        <taxon>Sphingobacteriales</taxon>
        <taxon>Sphingobacteriaceae</taxon>
        <taxon>Pedobacter</taxon>
    </lineage>
</organism>
<dbReference type="EMBL" id="CP060723">
    <property type="protein sequence ID" value="QNN43992.1"/>
    <property type="molecule type" value="Genomic_DNA"/>
</dbReference>
<sequence>MKFNYVACIILLLFFSRARAQPYLLKSTDSGKNFQLKIYYGTEGKGAFVQYVGQKGIIPLRIRTMDIKKNNENNISTVYYRWDELIDGKITGNYSLSETSRNISGAVYKRAKDGKIFNLEQTAGGSPDNRQEDRLFINHILITFSHHENTALTFTYQDGHKETLQLESFDNPQQIRRSHIADYNFDGYDDVGFSIPDAGMGVYRTFTIFLYDPGSKRFKKLKEPASNNANCIGFCDVTIDKKNRLLSTSCRGGARWWSEIYRFDKANKLIWVRSKKE</sequence>
<keyword evidence="1" id="KW-0732">Signal</keyword>
<evidence type="ECO:0000313" key="2">
    <source>
        <dbReference type="EMBL" id="QNN43992.1"/>
    </source>
</evidence>
<name>A0A7G9QKW7_9SPHI</name>
<dbReference type="NCBIfam" id="NF047539">
    <property type="entry name" value="XAC2610_fam"/>
    <property type="match status" value="1"/>
</dbReference>
<feature type="signal peptide" evidence="1">
    <location>
        <begin position="1"/>
        <end position="20"/>
    </location>
</feature>
<evidence type="ECO:0000256" key="1">
    <source>
        <dbReference type="SAM" id="SignalP"/>
    </source>
</evidence>
<dbReference type="InterPro" id="IPR058087">
    <property type="entry name" value="XAC2610_dom"/>
</dbReference>
<accession>A0A7G9QKW7</accession>
<feature type="chain" id="PRO_5028949996" description="VCBS repeat-containing protein" evidence="1">
    <location>
        <begin position="21"/>
        <end position="277"/>
    </location>
</feature>